<dbReference type="Proteomes" id="UP000502259">
    <property type="component" value="Chromosome"/>
</dbReference>
<sequence>MQTVLNIATLLGGFTALWFLYDKRVIVLNWFKLYTRTSVNPLALPDQEFEFIFNKSEFFTRGQYLPVNAEEREFCMSLTNHGVLREKGGAFRLTGPGKRMLAGRSA</sequence>
<organism evidence="1 2">
    <name type="scientific">Halomonas hydrothermalis</name>
    <dbReference type="NCBI Taxonomy" id="115561"/>
    <lineage>
        <taxon>Bacteria</taxon>
        <taxon>Pseudomonadati</taxon>
        <taxon>Pseudomonadota</taxon>
        <taxon>Gammaproteobacteria</taxon>
        <taxon>Oceanospirillales</taxon>
        <taxon>Halomonadaceae</taxon>
        <taxon>Halomonas</taxon>
    </lineage>
</organism>
<dbReference type="EMBL" id="AP022843">
    <property type="protein sequence ID" value="BCB07069.1"/>
    <property type="molecule type" value="Genomic_DNA"/>
</dbReference>
<gene>
    <name evidence="1" type="ORF">HHSLTHF2_09590</name>
</gene>
<accession>A0A6F8U2K8</accession>
<evidence type="ECO:0000313" key="1">
    <source>
        <dbReference type="EMBL" id="BCB07069.1"/>
    </source>
</evidence>
<dbReference type="AlphaFoldDB" id="A0A6F8U2K8"/>
<keyword evidence="2" id="KW-1185">Reference proteome</keyword>
<proteinExistence type="predicted"/>
<protein>
    <submittedName>
        <fullName evidence="1">Uncharacterized protein</fullName>
    </submittedName>
</protein>
<reference evidence="1 2" key="1">
    <citation type="submission" date="2020-03" db="EMBL/GenBank/DDBJ databases">
        <title>Complete Genome Sequence of Halomonas hydrothermalis Strain Slthf2, Halophilic Bacterium Isolated from Deep-Sea Hydrothermal-Vent Environments.</title>
        <authorList>
            <person name="Takeyama N."/>
            <person name="Huang M."/>
            <person name="Sato K."/>
            <person name="Galipon J."/>
            <person name="Arakawa K."/>
        </authorList>
    </citation>
    <scope>NUCLEOTIDE SEQUENCE [LARGE SCALE GENOMIC DNA]</scope>
    <source>
        <strain evidence="1 2">Slthf2</strain>
    </source>
</reference>
<name>A0A6F8U2K8_9GAMM</name>
<evidence type="ECO:0000313" key="2">
    <source>
        <dbReference type="Proteomes" id="UP000502259"/>
    </source>
</evidence>